<dbReference type="Pfam" id="PF13411">
    <property type="entry name" value="MerR_1"/>
    <property type="match status" value="1"/>
</dbReference>
<dbReference type="RefSeq" id="WP_072851805.1">
    <property type="nucleotide sequence ID" value="NZ_FQVI01000011.1"/>
</dbReference>
<evidence type="ECO:0000256" key="1">
    <source>
        <dbReference type="ARBA" id="ARBA00023125"/>
    </source>
</evidence>
<dbReference type="Gene3D" id="1.10.1660.10">
    <property type="match status" value="1"/>
</dbReference>
<keyword evidence="1 3" id="KW-0238">DNA-binding</keyword>
<dbReference type="GO" id="GO:0003700">
    <property type="term" value="F:DNA-binding transcription factor activity"/>
    <property type="evidence" value="ECO:0007669"/>
    <property type="project" value="InterPro"/>
</dbReference>
<protein>
    <submittedName>
        <fullName evidence="3">DNA-binding transcriptional regulator, MerR family</fullName>
    </submittedName>
</protein>
<dbReference type="Proteomes" id="UP000184245">
    <property type="component" value="Unassembled WGS sequence"/>
</dbReference>
<dbReference type="AlphaFoldDB" id="A0A1M4YAQ6"/>
<dbReference type="PROSITE" id="PS00552">
    <property type="entry name" value="HTH_MERR_1"/>
    <property type="match status" value="1"/>
</dbReference>
<organism evidence="3 4">
    <name type="scientific">Lactonifactor longoviformis DSM 17459</name>
    <dbReference type="NCBI Taxonomy" id="1122155"/>
    <lineage>
        <taxon>Bacteria</taxon>
        <taxon>Bacillati</taxon>
        <taxon>Bacillota</taxon>
        <taxon>Clostridia</taxon>
        <taxon>Eubacteriales</taxon>
        <taxon>Clostridiaceae</taxon>
        <taxon>Lactonifactor</taxon>
    </lineage>
</organism>
<sequence length="273" mass="31456">MNPQKQVFTAGEFARLTGVNKRTLHYYDDIGLFSPAQKGSNGYRYYTYEQSLTLEMLLALREAGMSINEIKHYMDRRSAELFHEMVRQKTSEIDASVRRLKAIKEILEEKDEMLTLSESAKLNQITIKDCPEEYLAVSPAVSDTGQEIAALIRHMKEVTAYTPYRKSFGSMLSAEKIQTGNYTDYDYLFTRISRPKTKKGLYRKPKGRYLQAYCKGSWDYIPSVYQKLMAYADSHGLLLCGYSYEIGLNEMAITRMEEYVTLISILCTERTDA</sequence>
<evidence type="ECO:0000313" key="4">
    <source>
        <dbReference type="Proteomes" id="UP000184245"/>
    </source>
</evidence>
<dbReference type="SUPFAM" id="SSF46955">
    <property type="entry name" value="Putative DNA-binding domain"/>
    <property type="match status" value="1"/>
</dbReference>
<dbReference type="InterPro" id="IPR029442">
    <property type="entry name" value="GyrI-like"/>
</dbReference>
<dbReference type="InterPro" id="IPR000551">
    <property type="entry name" value="MerR-type_HTH_dom"/>
</dbReference>
<dbReference type="SUPFAM" id="SSF55136">
    <property type="entry name" value="Probable bacterial effector-binding domain"/>
    <property type="match status" value="1"/>
</dbReference>
<dbReference type="EMBL" id="FQVI01000011">
    <property type="protein sequence ID" value="SHF02703.1"/>
    <property type="molecule type" value="Genomic_DNA"/>
</dbReference>
<dbReference type="STRING" id="1122155.SAMN02745158_02283"/>
<feature type="domain" description="HTH merR-type" evidence="2">
    <location>
        <begin position="7"/>
        <end position="76"/>
    </location>
</feature>
<dbReference type="GO" id="GO:0003677">
    <property type="term" value="F:DNA binding"/>
    <property type="evidence" value="ECO:0007669"/>
    <property type="project" value="UniProtKB-KW"/>
</dbReference>
<dbReference type="OrthoDB" id="9773308at2"/>
<dbReference type="InterPro" id="IPR009061">
    <property type="entry name" value="DNA-bd_dom_put_sf"/>
</dbReference>
<dbReference type="SMART" id="SM00422">
    <property type="entry name" value="HTH_MERR"/>
    <property type="match status" value="1"/>
</dbReference>
<dbReference type="InterPro" id="IPR011256">
    <property type="entry name" value="Reg_factor_effector_dom_sf"/>
</dbReference>
<dbReference type="InterPro" id="IPR047057">
    <property type="entry name" value="MerR_fam"/>
</dbReference>
<dbReference type="PROSITE" id="PS50937">
    <property type="entry name" value="HTH_MERR_2"/>
    <property type="match status" value="1"/>
</dbReference>
<proteinExistence type="predicted"/>
<dbReference type="PANTHER" id="PTHR30204">
    <property type="entry name" value="REDOX-CYCLING DRUG-SENSING TRANSCRIPTIONAL ACTIVATOR SOXR"/>
    <property type="match status" value="1"/>
</dbReference>
<keyword evidence="4" id="KW-1185">Reference proteome</keyword>
<dbReference type="PANTHER" id="PTHR30204:SF85">
    <property type="entry name" value="MULTIDRUG-EFFLUX TRANSPORTER 2 REGULATOR"/>
    <property type="match status" value="1"/>
</dbReference>
<evidence type="ECO:0000259" key="2">
    <source>
        <dbReference type="PROSITE" id="PS50937"/>
    </source>
</evidence>
<reference evidence="3 4" key="1">
    <citation type="submission" date="2016-11" db="EMBL/GenBank/DDBJ databases">
        <authorList>
            <person name="Jaros S."/>
            <person name="Januszkiewicz K."/>
            <person name="Wedrychowicz H."/>
        </authorList>
    </citation>
    <scope>NUCLEOTIDE SEQUENCE [LARGE SCALE GENOMIC DNA]</scope>
    <source>
        <strain evidence="3 4">DSM 17459</strain>
    </source>
</reference>
<dbReference type="Pfam" id="PF06445">
    <property type="entry name" value="GyrI-like"/>
    <property type="match status" value="1"/>
</dbReference>
<name>A0A1M4YAQ6_9CLOT</name>
<accession>A0A1M4YAQ6</accession>
<dbReference type="Gene3D" id="3.20.80.10">
    <property type="entry name" value="Regulatory factor, effector binding domain"/>
    <property type="match status" value="1"/>
</dbReference>
<evidence type="ECO:0000313" key="3">
    <source>
        <dbReference type="EMBL" id="SHF02703.1"/>
    </source>
</evidence>
<gene>
    <name evidence="3" type="ORF">SAMN02745158_02283</name>
</gene>